<dbReference type="InterPro" id="IPR007560">
    <property type="entry name" value="Restrct_endonuc_IV_Mrr"/>
</dbReference>
<dbReference type="Pfam" id="PF20720">
    <property type="entry name" value="nSTAND3"/>
    <property type="match status" value="1"/>
</dbReference>
<dbReference type="Pfam" id="PF04471">
    <property type="entry name" value="Mrr_cat"/>
    <property type="match status" value="1"/>
</dbReference>
<evidence type="ECO:0000313" key="4">
    <source>
        <dbReference type="EMBL" id="SEG59238.1"/>
    </source>
</evidence>
<feature type="coiled-coil region" evidence="1">
    <location>
        <begin position="681"/>
        <end position="733"/>
    </location>
</feature>
<evidence type="ECO:0000256" key="1">
    <source>
        <dbReference type="SAM" id="Coils"/>
    </source>
</evidence>
<evidence type="ECO:0000313" key="5">
    <source>
        <dbReference type="Proteomes" id="UP000236738"/>
    </source>
</evidence>
<dbReference type="GO" id="GO:0003677">
    <property type="term" value="F:DNA binding"/>
    <property type="evidence" value="ECO:0007669"/>
    <property type="project" value="InterPro"/>
</dbReference>
<gene>
    <name evidence="4" type="ORF">SAMN05421847_2849</name>
</gene>
<dbReference type="InterPro" id="IPR011856">
    <property type="entry name" value="tRNA_endonuc-like_dom_sf"/>
</dbReference>
<feature type="domain" description="Restriction endonuclease type IV Mrr" evidence="2">
    <location>
        <begin position="8"/>
        <end position="99"/>
    </location>
</feature>
<dbReference type="SUPFAM" id="SSF52540">
    <property type="entry name" value="P-loop containing nucleoside triphosphate hydrolases"/>
    <property type="match status" value="1"/>
</dbReference>
<dbReference type="Proteomes" id="UP000236738">
    <property type="component" value="Unassembled WGS sequence"/>
</dbReference>
<keyword evidence="4" id="KW-0540">Nuclease</keyword>
<dbReference type="OrthoDB" id="9806903at2"/>
<feature type="domain" description="Novel STAND NTPase 3" evidence="3">
    <location>
        <begin position="172"/>
        <end position="330"/>
    </location>
</feature>
<dbReference type="GO" id="GO:0004519">
    <property type="term" value="F:endonuclease activity"/>
    <property type="evidence" value="ECO:0007669"/>
    <property type="project" value="UniProtKB-KW"/>
</dbReference>
<dbReference type="RefSeq" id="WP_103914693.1">
    <property type="nucleotide sequence ID" value="NZ_FNUS01000008.1"/>
</dbReference>
<dbReference type="GO" id="GO:0009307">
    <property type="term" value="P:DNA restriction-modification system"/>
    <property type="evidence" value="ECO:0007669"/>
    <property type="project" value="InterPro"/>
</dbReference>
<dbReference type="InterPro" id="IPR049050">
    <property type="entry name" value="nSTAND3"/>
</dbReference>
<keyword evidence="5" id="KW-1185">Reference proteome</keyword>
<accession>A0A1H6BEP8</accession>
<keyword evidence="1" id="KW-0175">Coiled coil</keyword>
<dbReference type="EMBL" id="FNUS01000008">
    <property type="protein sequence ID" value="SEG59238.1"/>
    <property type="molecule type" value="Genomic_DNA"/>
</dbReference>
<dbReference type="Gene3D" id="3.40.50.300">
    <property type="entry name" value="P-loop containing nucleotide triphosphate hydrolases"/>
    <property type="match status" value="1"/>
</dbReference>
<keyword evidence="4" id="KW-0378">Hydrolase</keyword>
<evidence type="ECO:0000259" key="3">
    <source>
        <dbReference type="Pfam" id="PF20720"/>
    </source>
</evidence>
<organism evidence="4 5">
    <name type="scientific">Halpernia humi</name>
    <dbReference type="NCBI Taxonomy" id="493375"/>
    <lineage>
        <taxon>Bacteria</taxon>
        <taxon>Pseudomonadati</taxon>
        <taxon>Bacteroidota</taxon>
        <taxon>Flavobacteriia</taxon>
        <taxon>Flavobacteriales</taxon>
        <taxon>Weeksellaceae</taxon>
        <taxon>Chryseobacterium group</taxon>
        <taxon>Halpernia</taxon>
    </lineage>
</organism>
<protein>
    <submittedName>
        <fullName evidence="4">Restriction endonuclease</fullName>
    </submittedName>
</protein>
<evidence type="ECO:0000259" key="2">
    <source>
        <dbReference type="Pfam" id="PF04471"/>
    </source>
</evidence>
<dbReference type="Gene3D" id="3.40.1350.10">
    <property type="match status" value="1"/>
</dbReference>
<dbReference type="AlphaFoldDB" id="A0A1H6BEP8"/>
<proteinExistence type="predicted"/>
<reference evidence="5" key="1">
    <citation type="submission" date="2016-10" db="EMBL/GenBank/DDBJ databases">
        <authorList>
            <person name="Varghese N."/>
            <person name="Submissions S."/>
        </authorList>
    </citation>
    <scope>NUCLEOTIDE SEQUENCE [LARGE SCALE GENOMIC DNA]</scope>
    <source>
        <strain evidence="5">DSM 21580</strain>
    </source>
</reference>
<name>A0A1H6BEP8_9FLAO</name>
<sequence length="766" mass="90086">MNEYNFLNLSSFEFENFSRDILQEKLDVFFESFTSGQDGGIDLRATINKDENIIVQAKRYTKYSDLKSTLKNELKSVQSLKPDRYIITTSVGLTPPNKAEILKLFHPFIKSTEDILGQTDLNNLLGLHPKIEEKYYKLWLTSTNILNRLINSTVYNQSKFELDEIKETLKVYVQNNSFKEALDIIKTNNYVIISGIPGIGKTTLSRMLVYRLLAKDFDDFVYVSDSINDAYSYYEDGKKQIFFFDDFLGRNFLETGLSVNEDSKLLKFIEKIRKSKNKIFILATREYILNQAKNSFESLNNPALELVKCTLDLSKYTKIIKAEILYNHLFFADVPKKHIQNLVKNKSYVKLIEHRSYNPRIIETFVQNQFWDDCEPEEFSKTILSFFDNPESVWLHAFENTISKGSQITLLILSTIGTPVLLEDLRIALNSFIIANVQKYPLKIDSIEFRKIIKELESTFISTKMDSYKKIAIEFQNPSIQDFLINYVKGKNELIEDLINSFSFVSQFFRIFTFDKSENEFNRRISLNNNLLEKYVDKIISDFTLFKSSYIYRANFANSNRFGWYKTDGFKYSFLIQILEELENSSNQKLYDFVIQEFQQSIEPEFEGYSERKSYIKLLKKLKKNEIIISSEKLIKDFAKKVNSIESLKDFSSLKELFSDEYEDFVSSPKFVNKIEEVVEYEIDSTEVNQYEQLIDELKELEKDFDYLLDAEINNLSEKHAELMDEIDRKMEKEDMDYSYEAQEYEEAMEREEQFISNLFDGLAEE</sequence>
<keyword evidence="4" id="KW-0255">Endonuclease</keyword>
<dbReference type="InterPro" id="IPR027417">
    <property type="entry name" value="P-loop_NTPase"/>
</dbReference>